<evidence type="ECO:0000256" key="2">
    <source>
        <dbReference type="ARBA" id="ARBA00008016"/>
    </source>
</evidence>
<evidence type="ECO:0000256" key="6">
    <source>
        <dbReference type="ARBA" id="ARBA00022741"/>
    </source>
</evidence>
<evidence type="ECO:0000256" key="8">
    <source>
        <dbReference type="ARBA" id="ARBA00022840"/>
    </source>
</evidence>
<organism evidence="16 17">
    <name type="scientific">Bittarella massiliensis</name>
    <name type="common">ex Durand et al. 2017</name>
    <dbReference type="NCBI Taxonomy" id="1720313"/>
    <lineage>
        <taxon>Bacteria</taxon>
        <taxon>Bacillati</taxon>
        <taxon>Bacillota</taxon>
        <taxon>Clostridia</taxon>
        <taxon>Eubacteriales</taxon>
        <taxon>Oscillospiraceae</taxon>
        <taxon>Bittarella (ex Durand et al. 2017)</taxon>
    </lineage>
</organism>
<evidence type="ECO:0000256" key="11">
    <source>
        <dbReference type="ARBA" id="ARBA00023236"/>
    </source>
</evidence>
<dbReference type="SUPFAM" id="SSF52540">
    <property type="entry name" value="P-loop containing nucleoside triphosphate hydrolases"/>
    <property type="match status" value="1"/>
</dbReference>
<proteinExistence type="inferred from homology"/>
<evidence type="ECO:0000256" key="10">
    <source>
        <dbReference type="ARBA" id="ARBA00023204"/>
    </source>
</evidence>
<dbReference type="GO" id="GO:0009432">
    <property type="term" value="P:SOS response"/>
    <property type="evidence" value="ECO:0007669"/>
    <property type="project" value="UniProtKB-UniRule"/>
</dbReference>
<dbReference type="PROSITE" id="PS00618">
    <property type="entry name" value="RECF_2"/>
    <property type="match status" value="1"/>
</dbReference>
<evidence type="ECO:0000256" key="1">
    <source>
        <dbReference type="ARBA" id="ARBA00004496"/>
    </source>
</evidence>
<keyword evidence="6 12" id="KW-0547">Nucleotide-binding</keyword>
<reference evidence="16" key="2">
    <citation type="submission" date="2016-11" db="EMBL/GenBank/DDBJ databases">
        <authorList>
            <person name="Varghese N."/>
            <person name="Submissions S."/>
        </authorList>
    </citation>
    <scope>NUCLEOTIDE SEQUENCE</scope>
    <source>
        <strain evidence="16">DSM 4029</strain>
    </source>
</reference>
<dbReference type="Proteomes" id="UP000474718">
    <property type="component" value="Unassembled WGS sequence"/>
</dbReference>
<comment type="subcellular location">
    <subcellularLocation>
        <location evidence="1 12 13">Cytoplasm</location>
    </subcellularLocation>
</comment>
<sequence length="366" mass="40267">MKVLSLSAEGYRNLASVSLCPDEGVNVICGDNAQGKTNLIEAIWNFTGAKSFRPSKERDFVKKGERVATLSLSFSAQGREQSAKLRYGERREILLNGVSKASPAELAGSFCCVVFSPAHLSIVKEGPSVRRRFLDGAICQVRPRYIHVLYQYKKALSQKNAVLKELYKNGAAYDLLDVFDDSIAVWGAQVWRTRVRYLNKLGQNACSIYEGLSSRREELTVGYKSFLSLSPDTPLPQVQAAYREALRAARTDDTGAGFSTLGVHRDDFSLQIDGLDAKVYGSQGQQRSAALALKLAEGYLLKEVSGETPVMLLDDVMSELDQGRQSYVLNHLEGAQVFITCCDAGHFEGLLSGRVFRMERGALSPA</sequence>
<evidence type="ECO:0000256" key="5">
    <source>
        <dbReference type="ARBA" id="ARBA00022705"/>
    </source>
</evidence>
<dbReference type="InterPro" id="IPR001238">
    <property type="entry name" value="DNA-binding_RecF"/>
</dbReference>
<dbReference type="GO" id="GO:0006302">
    <property type="term" value="P:double-strand break repair"/>
    <property type="evidence" value="ECO:0007669"/>
    <property type="project" value="TreeGrafter"/>
</dbReference>
<feature type="binding site" evidence="12">
    <location>
        <begin position="30"/>
        <end position="37"/>
    </location>
    <ligand>
        <name>ATP</name>
        <dbReference type="ChEBI" id="CHEBI:30616"/>
    </ligand>
</feature>
<keyword evidence="11 12" id="KW-0742">SOS response</keyword>
<feature type="domain" description="RecF/RecN/SMC N-terminal" evidence="14">
    <location>
        <begin position="5"/>
        <end position="349"/>
    </location>
</feature>
<dbReference type="Gene3D" id="3.40.50.300">
    <property type="entry name" value="P-loop containing nucleotide triphosphate hydrolases"/>
    <property type="match status" value="1"/>
</dbReference>
<evidence type="ECO:0000259" key="14">
    <source>
        <dbReference type="Pfam" id="PF02463"/>
    </source>
</evidence>
<evidence type="ECO:0000256" key="9">
    <source>
        <dbReference type="ARBA" id="ARBA00023125"/>
    </source>
</evidence>
<keyword evidence="5 12" id="KW-0235">DNA replication</keyword>
<evidence type="ECO:0000256" key="4">
    <source>
        <dbReference type="ARBA" id="ARBA00022490"/>
    </source>
</evidence>
<dbReference type="GO" id="GO:0003697">
    <property type="term" value="F:single-stranded DNA binding"/>
    <property type="evidence" value="ECO:0007669"/>
    <property type="project" value="UniProtKB-UniRule"/>
</dbReference>
<reference evidence="17" key="1">
    <citation type="submission" date="2016-11" db="EMBL/GenBank/DDBJ databases">
        <authorList>
            <person name="Jaros S."/>
            <person name="Januszkiewicz K."/>
            <person name="Wedrychowicz H."/>
        </authorList>
    </citation>
    <scope>NUCLEOTIDE SEQUENCE [LARGE SCALE GENOMIC DNA]</scope>
    <source>
        <strain evidence="17">DSM 4029</strain>
    </source>
</reference>
<dbReference type="RefSeq" id="WP_021660074.1">
    <property type="nucleotide sequence ID" value="NZ_FQVY01000002.1"/>
</dbReference>
<evidence type="ECO:0000256" key="13">
    <source>
        <dbReference type="RuleBase" id="RU000578"/>
    </source>
</evidence>
<dbReference type="Proteomes" id="UP000184089">
    <property type="component" value="Unassembled WGS sequence"/>
</dbReference>
<reference evidence="15 18" key="3">
    <citation type="journal article" date="2019" name="Nat. Med.">
        <title>A library of human gut bacterial isolates paired with longitudinal multiomics data enables mechanistic microbiome research.</title>
        <authorList>
            <person name="Poyet M."/>
            <person name="Groussin M."/>
            <person name="Gibbons S.M."/>
            <person name="Avila-Pacheco J."/>
            <person name="Jiang X."/>
            <person name="Kearney S.M."/>
            <person name="Perrotta A.R."/>
            <person name="Berdy B."/>
            <person name="Zhao S."/>
            <person name="Lieberman T.D."/>
            <person name="Swanson P.K."/>
            <person name="Smith M."/>
            <person name="Roesemann S."/>
            <person name="Alexander J.E."/>
            <person name="Rich S.A."/>
            <person name="Livny J."/>
            <person name="Vlamakis H."/>
            <person name="Clish C."/>
            <person name="Bullock K."/>
            <person name="Deik A."/>
            <person name="Scott J."/>
            <person name="Pierce K.A."/>
            <person name="Xavier R.J."/>
            <person name="Alm E.J."/>
        </authorList>
    </citation>
    <scope>NUCLEOTIDE SEQUENCE [LARGE SCALE GENOMIC DNA]</scope>
    <source>
        <strain evidence="15 18">BIOML-A2</strain>
    </source>
</reference>
<dbReference type="InterPro" id="IPR018078">
    <property type="entry name" value="DNA-binding_RecF_CS"/>
</dbReference>
<evidence type="ECO:0000256" key="3">
    <source>
        <dbReference type="ARBA" id="ARBA00020170"/>
    </source>
</evidence>
<dbReference type="InterPro" id="IPR027417">
    <property type="entry name" value="P-loop_NTPase"/>
</dbReference>
<comment type="similarity">
    <text evidence="2 12 13">Belongs to the RecF family.</text>
</comment>
<keyword evidence="9 12" id="KW-0238">DNA-binding</keyword>
<evidence type="ECO:0000313" key="18">
    <source>
        <dbReference type="Proteomes" id="UP000474718"/>
    </source>
</evidence>
<keyword evidence="7 12" id="KW-0227">DNA damage</keyword>
<dbReference type="PANTHER" id="PTHR32182:SF0">
    <property type="entry name" value="DNA REPLICATION AND REPAIR PROTEIN RECF"/>
    <property type="match status" value="1"/>
</dbReference>
<dbReference type="GO" id="GO:0005524">
    <property type="term" value="F:ATP binding"/>
    <property type="evidence" value="ECO:0007669"/>
    <property type="project" value="UniProtKB-UniRule"/>
</dbReference>
<dbReference type="AlphaFoldDB" id="A0AAQ1MCP9"/>
<evidence type="ECO:0000256" key="12">
    <source>
        <dbReference type="HAMAP-Rule" id="MF_00365"/>
    </source>
</evidence>
<protein>
    <recommendedName>
        <fullName evidence="3 12">DNA replication and repair protein RecF</fullName>
    </recommendedName>
</protein>
<evidence type="ECO:0000313" key="15">
    <source>
        <dbReference type="EMBL" id="MZL70000.1"/>
    </source>
</evidence>
<evidence type="ECO:0000256" key="7">
    <source>
        <dbReference type="ARBA" id="ARBA00022763"/>
    </source>
</evidence>
<keyword evidence="4 12" id="KW-0963">Cytoplasm</keyword>
<dbReference type="Pfam" id="PF02463">
    <property type="entry name" value="SMC_N"/>
    <property type="match status" value="1"/>
</dbReference>
<evidence type="ECO:0000313" key="16">
    <source>
        <dbReference type="EMBL" id="SHF99662.1"/>
    </source>
</evidence>
<dbReference type="GO" id="GO:0000731">
    <property type="term" value="P:DNA synthesis involved in DNA repair"/>
    <property type="evidence" value="ECO:0007669"/>
    <property type="project" value="TreeGrafter"/>
</dbReference>
<dbReference type="HAMAP" id="MF_00365">
    <property type="entry name" value="RecF"/>
    <property type="match status" value="1"/>
</dbReference>
<dbReference type="EMBL" id="FQVY01000002">
    <property type="protein sequence ID" value="SHF99662.1"/>
    <property type="molecule type" value="Genomic_DNA"/>
</dbReference>
<accession>A0AAQ1MCP9</accession>
<keyword evidence="10 12" id="KW-0234">DNA repair</keyword>
<gene>
    <name evidence="12 15" type="primary">recF</name>
    <name evidence="15" type="ORF">GT747_09570</name>
    <name evidence="16" type="ORF">SAMN05444424_1085</name>
</gene>
<keyword evidence="18" id="KW-1185">Reference proteome</keyword>
<name>A0AAQ1MCP9_9FIRM</name>
<dbReference type="PANTHER" id="PTHR32182">
    <property type="entry name" value="DNA REPLICATION AND REPAIR PROTEIN RECF"/>
    <property type="match status" value="1"/>
</dbReference>
<dbReference type="PROSITE" id="PS00617">
    <property type="entry name" value="RECF_1"/>
    <property type="match status" value="1"/>
</dbReference>
<dbReference type="GO" id="GO:0005737">
    <property type="term" value="C:cytoplasm"/>
    <property type="evidence" value="ECO:0007669"/>
    <property type="project" value="UniProtKB-SubCell"/>
</dbReference>
<comment type="caution">
    <text evidence="16">The sequence shown here is derived from an EMBL/GenBank/DDBJ whole genome shotgun (WGS) entry which is preliminary data.</text>
</comment>
<dbReference type="GO" id="GO:0006260">
    <property type="term" value="P:DNA replication"/>
    <property type="evidence" value="ECO:0007669"/>
    <property type="project" value="UniProtKB-UniRule"/>
</dbReference>
<dbReference type="Gene3D" id="1.20.1050.90">
    <property type="entry name" value="RecF/RecN/SMC, N-terminal domain"/>
    <property type="match status" value="1"/>
</dbReference>
<dbReference type="EMBL" id="WWVX01000006">
    <property type="protein sequence ID" value="MZL70000.1"/>
    <property type="molecule type" value="Genomic_DNA"/>
</dbReference>
<dbReference type="InterPro" id="IPR042174">
    <property type="entry name" value="RecF_2"/>
</dbReference>
<dbReference type="InterPro" id="IPR003395">
    <property type="entry name" value="RecF/RecN/SMC_N"/>
</dbReference>
<comment type="function">
    <text evidence="12 13">The RecF protein is involved in DNA metabolism; it is required for DNA replication and normal SOS inducibility. RecF binds preferentially to single-stranded, linear DNA. It also seems to bind ATP.</text>
</comment>
<keyword evidence="8 12" id="KW-0067">ATP-binding</keyword>
<dbReference type="NCBIfam" id="TIGR00611">
    <property type="entry name" value="recf"/>
    <property type="match status" value="1"/>
</dbReference>
<evidence type="ECO:0000313" key="17">
    <source>
        <dbReference type="Proteomes" id="UP000184089"/>
    </source>
</evidence>